<dbReference type="InterPro" id="IPR024119">
    <property type="entry name" value="TF_DEAF-1"/>
</dbReference>
<evidence type="ECO:0000313" key="6">
    <source>
        <dbReference type="EMBL" id="GJE85069.1"/>
    </source>
</evidence>
<dbReference type="AlphaFoldDB" id="A0A9P3FZN4"/>
<dbReference type="Pfam" id="PF01753">
    <property type="entry name" value="zf-MYND"/>
    <property type="match status" value="1"/>
</dbReference>
<keyword evidence="2 4" id="KW-0863">Zinc-finger</keyword>
<dbReference type="GO" id="GO:0005634">
    <property type="term" value="C:nucleus"/>
    <property type="evidence" value="ECO:0007669"/>
    <property type="project" value="TreeGrafter"/>
</dbReference>
<keyword evidence="3" id="KW-0862">Zinc</keyword>
<name>A0A9P3FZN4_9APHY</name>
<dbReference type="GO" id="GO:0000981">
    <property type="term" value="F:DNA-binding transcription factor activity, RNA polymerase II-specific"/>
    <property type="evidence" value="ECO:0007669"/>
    <property type="project" value="TreeGrafter"/>
</dbReference>
<dbReference type="GO" id="GO:0008270">
    <property type="term" value="F:zinc ion binding"/>
    <property type="evidence" value="ECO:0007669"/>
    <property type="project" value="UniProtKB-KW"/>
</dbReference>
<dbReference type="PROSITE" id="PS50865">
    <property type="entry name" value="ZF_MYND_2"/>
    <property type="match status" value="1"/>
</dbReference>
<dbReference type="InterPro" id="IPR027974">
    <property type="entry name" value="DUF4470"/>
</dbReference>
<evidence type="ECO:0000256" key="2">
    <source>
        <dbReference type="ARBA" id="ARBA00022771"/>
    </source>
</evidence>
<dbReference type="InterPro" id="IPR002893">
    <property type="entry name" value="Znf_MYND"/>
</dbReference>
<dbReference type="PANTHER" id="PTHR10237:SF15">
    <property type="entry name" value="LD37257P"/>
    <property type="match status" value="1"/>
</dbReference>
<dbReference type="PROSITE" id="PS01360">
    <property type="entry name" value="ZF_MYND_1"/>
    <property type="match status" value="1"/>
</dbReference>
<reference evidence="6 7" key="1">
    <citation type="submission" date="2021-08" db="EMBL/GenBank/DDBJ databases">
        <title>Draft Genome Sequence of Phanerochaete sordida strain YK-624.</title>
        <authorList>
            <person name="Mori T."/>
            <person name="Dohra H."/>
            <person name="Suzuki T."/>
            <person name="Kawagishi H."/>
            <person name="Hirai H."/>
        </authorList>
    </citation>
    <scope>NUCLEOTIDE SEQUENCE [LARGE SCALE GENOMIC DNA]</scope>
    <source>
        <strain evidence="6 7">YK-624</strain>
    </source>
</reference>
<sequence length="1185" mass="130210">MAHTVFWPGKMFFYPIGNTSPVSLLQHVPPEDDADILLLGCGDPRNILYSLYASGEDVKPEKRKLDFTCCDFEPAVLARNILLLTLVADGAHANKLQELWNIFYHFFLDDSSLSLLLVQAETLAASSTSLGKWQESAYAHIVDISNSFTLGELNRHWALYAQTKTFNSTRRAEFNSRFRSGMEKVRKDKKGFSDMTASRSAGPVMLQAMMSSVEASRAFWESGTTFTSRQDSDAATEVNPTFAYAMGQEGFLPHYGTNPLSSFHLAPIFATANMKTSPPLSDVYGAIREQFRAWCAAFHGCSKAAPGRLKLRFVVADVLAFCQALQLAAEQGDPSVYPRVSPWKASLLALDGQDYSSRTASLAFDVIDTSNLFDHIGSVNILIATAPLLKKTPFAALYTESLLSSGDDPIVSFADSLCGDVTTMSLLFDLTPTAYLSGYNTQSNIHEIMGYHTRDSNAQYHERLVWKVPSQLTGGSSRPVAVDAEQLATLFFDIYHKMFANENLTNMLQQKASIASLQTMHRIHYTRRSFAELVRSLMPRIVVDWDRVFDHFEQQVSNDGALIMGMNYYQEFMAHLHLARVWSIDTLIPGNPRLRVNKAAGPFRDWSAVPPVVCLTFVVPRAKIEELENDQQPNPILAVEIGSGAVSNYFCSIEAMFGALTVTGSGEHAQATVQEDPKGKSGSADVVVSVCVPAWLLSFDPASTRVRLNVASAVSGAVFMKKLGLRMVVYDVALTDREVVHVLSHRPAATEGAPAAIPYLPTVKGPSAQAAVTLSIGMKKVEKMTRRVDIQETKAKAALASKDTPVTTIQASACELELAIGSAYRDKLAFPFPVDAGQAKLRVARQSSWVEVVGIPCLLGRLAAPAETRFPVGMHKGRPIPWTMHRVDLDRLPAIPTANVSKARLEWINTHVSLAFSDREKLARDTQKMEPFTQIKDSMHSMFVQAVGIQGSVKVSVFGLRRTTSGGIDALLFVNDIRLDVAAHAVVMDAYVLPLHDSFMYKIEQALANIRNLCQVNLSAEEHLAWKYLLPSLVERCRTWTHTPKCAYAAAGARVPLATEHGEVPICACGRGKVDDAFRARKEWAPFLPYVTRIALSPLFAVSFLESVAGGLKEMTDTVRAKGSASGGAPARPSSAQPDVSRCRVCKTAVKDRPMVCSRCKKVAYCSRDCQTKDWKLHKLSCTAA</sequence>
<evidence type="ECO:0000256" key="3">
    <source>
        <dbReference type="ARBA" id="ARBA00022833"/>
    </source>
</evidence>
<dbReference type="Proteomes" id="UP000703269">
    <property type="component" value="Unassembled WGS sequence"/>
</dbReference>
<protein>
    <submittedName>
        <fullName evidence="6">DUF4470 and zf-MYND domain-containing protein</fullName>
    </submittedName>
</protein>
<dbReference type="SUPFAM" id="SSF144232">
    <property type="entry name" value="HIT/MYND zinc finger-like"/>
    <property type="match status" value="1"/>
</dbReference>
<dbReference type="Gene3D" id="6.10.140.2220">
    <property type="match status" value="1"/>
</dbReference>
<accession>A0A9P3FZN4</accession>
<keyword evidence="1" id="KW-0479">Metal-binding</keyword>
<comment type="caution">
    <text evidence="6">The sequence shown here is derived from an EMBL/GenBank/DDBJ whole genome shotgun (WGS) entry which is preliminary data.</text>
</comment>
<dbReference type="OrthoDB" id="432970at2759"/>
<dbReference type="Pfam" id="PF14737">
    <property type="entry name" value="DUF4470"/>
    <property type="match status" value="1"/>
</dbReference>
<keyword evidence="7" id="KW-1185">Reference proteome</keyword>
<gene>
    <name evidence="6" type="ORF">PsYK624_011460</name>
</gene>
<organism evidence="6 7">
    <name type="scientific">Phanerochaete sordida</name>
    <dbReference type="NCBI Taxonomy" id="48140"/>
    <lineage>
        <taxon>Eukaryota</taxon>
        <taxon>Fungi</taxon>
        <taxon>Dikarya</taxon>
        <taxon>Basidiomycota</taxon>
        <taxon>Agaricomycotina</taxon>
        <taxon>Agaricomycetes</taxon>
        <taxon>Polyporales</taxon>
        <taxon>Phanerochaetaceae</taxon>
        <taxon>Phanerochaete</taxon>
    </lineage>
</organism>
<feature type="domain" description="MYND-type" evidence="5">
    <location>
        <begin position="1143"/>
        <end position="1182"/>
    </location>
</feature>
<evidence type="ECO:0000256" key="1">
    <source>
        <dbReference type="ARBA" id="ARBA00022723"/>
    </source>
</evidence>
<evidence type="ECO:0000256" key="4">
    <source>
        <dbReference type="PROSITE-ProRule" id="PRU00134"/>
    </source>
</evidence>
<dbReference type="PANTHER" id="PTHR10237">
    <property type="entry name" value="DEFORMED EPIDERMAL AUTOREGULATORY FACTOR 1 HOMOLOG SUPPRESSIN"/>
    <property type="match status" value="1"/>
</dbReference>
<evidence type="ECO:0000313" key="7">
    <source>
        <dbReference type="Proteomes" id="UP000703269"/>
    </source>
</evidence>
<proteinExistence type="predicted"/>
<dbReference type="EMBL" id="BPQB01000002">
    <property type="protein sequence ID" value="GJE85069.1"/>
    <property type="molecule type" value="Genomic_DNA"/>
</dbReference>
<evidence type="ECO:0000259" key="5">
    <source>
        <dbReference type="PROSITE" id="PS50865"/>
    </source>
</evidence>